<keyword evidence="1 8" id="KW-0963">Cytoplasm</keyword>
<dbReference type="Gene3D" id="3.40.1160.10">
    <property type="entry name" value="Acetylglutamate kinase-like"/>
    <property type="match status" value="1"/>
</dbReference>
<proteinExistence type="inferred from homology"/>
<feature type="binding site" evidence="8">
    <location>
        <position position="157"/>
    </location>
    <ligand>
        <name>substrate</name>
    </ligand>
</feature>
<evidence type="ECO:0000256" key="5">
    <source>
        <dbReference type="ARBA" id="ARBA00022741"/>
    </source>
</evidence>
<keyword evidence="6 8" id="KW-0418">Kinase</keyword>
<keyword evidence="4 8" id="KW-0808">Transferase</keyword>
<comment type="similarity">
    <text evidence="8">Belongs to the glutamate 5-kinase family.</text>
</comment>
<dbReference type="FunFam" id="3.40.1160.10:FF:000018">
    <property type="entry name" value="Glutamate 5-kinase"/>
    <property type="match status" value="1"/>
</dbReference>
<dbReference type="GO" id="GO:0005829">
    <property type="term" value="C:cytosol"/>
    <property type="evidence" value="ECO:0007669"/>
    <property type="project" value="TreeGrafter"/>
</dbReference>
<evidence type="ECO:0000256" key="4">
    <source>
        <dbReference type="ARBA" id="ARBA00022679"/>
    </source>
</evidence>
<dbReference type="EMBL" id="AP024169">
    <property type="protein sequence ID" value="BCN30588.1"/>
    <property type="molecule type" value="Genomic_DNA"/>
</dbReference>
<keyword evidence="5 8" id="KW-0547">Nucleotide-binding</keyword>
<comment type="subcellular location">
    <subcellularLocation>
        <location evidence="8">Cytoplasm</location>
    </subcellularLocation>
</comment>
<evidence type="ECO:0000313" key="10">
    <source>
        <dbReference type="EMBL" id="BCN30588.1"/>
    </source>
</evidence>
<feature type="binding site" evidence="8">
    <location>
        <begin position="219"/>
        <end position="225"/>
    </location>
    <ligand>
        <name>ATP</name>
        <dbReference type="ChEBI" id="CHEBI:30616"/>
    </ligand>
</feature>
<dbReference type="GO" id="GO:0004349">
    <property type="term" value="F:glutamate 5-kinase activity"/>
    <property type="evidence" value="ECO:0007669"/>
    <property type="project" value="UniProtKB-UniRule"/>
</dbReference>
<sequence length="283" mass="30702">MSNHRELLKDKKRIVIKIGSSSITHANTGGLNLQKMEKLVRVLTDLRNQGKEVVLVSSGAIAVGRTAIGMKEKPTTLSIKQACAAVGQARLMMVYQKLFAEYNQVPAQILMTKYTMINDISRSNAMDTFHELLSMGVIPIVNENDTVSTDEIEFGDNDTLSAIVAALIQADLLILLSDIDGLYTDDPNKNKDAKFIDCVEVIDEKLASMGKGSASSVGTGGMATKISAAKIATDSGADMVIANAKDVRVILDVMEGEPVGTLFKAHKNKNFELLDYIKTEQYS</sequence>
<keyword evidence="7 8" id="KW-0067">ATP-binding</keyword>
<evidence type="ECO:0000259" key="9">
    <source>
        <dbReference type="Pfam" id="PF00696"/>
    </source>
</evidence>
<comment type="catalytic activity">
    <reaction evidence="8">
        <text>L-glutamate + ATP = L-glutamyl 5-phosphate + ADP</text>
        <dbReference type="Rhea" id="RHEA:14877"/>
        <dbReference type="ChEBI" id="CHEBI:29985"/>
        <dbReference type="ChEBI" id="CHEBI:30616"/>
        <dbReference type="ChEBI" id="CHEBI:58274"/>
        <dbReference type="ChEBI" id="CHEBI:456216"/>
        <dbReference type="EC" id="2.7.2.11"/>
    </reaction>
</comment>
<reference evidence="10 11" key="1">
    <citation type="submission" date="2020-11" db="EMBL/GenBank/DDBJ databases">
        <title>Draft genome sequencing of a Lachnospiraceae strain isolated from anoxic soil subjected to BSD treatment.</title>
        <authorList>
            <person name="Uek A."/>
            <person name="Tonouchi A."/>
        </authorList>
    </citation>
    <scope>NUCLEOTIDE SEQUENCE [LARGE SCALE GENOMIC DNA]</scope>
    <source>
        <strain evidence="10 11">TB5</strain>
    </source>
</reference>
<accession>A0A7R7ICC4</accession>
<keyword evidence="11" id="KW-1185">Reference proteome</keyword>
<dbReference type="InterPro" id="IPR041739">
    <property type="entry name" value="G5K_ProB"/>
</dbReference>
<dbReference type="InterPro" id="IPR019797">
    <property type="entry name" value="Glutamate_5-kinase_CS"/>
</dbReference>
<dbReference type="UniPathway" id="UPA00098">
    <property type="reaction ID" value="UER00359"/>
</dbReference>
<dbReference type="InterPro" id="IPR001048">
    <property type="entry name" value="Asp/Glu/Uridylate_kinase"/>
</dbReference>
<dbReference type="CDD" id="cd04242">
    <property type="entry name" value="AAK_G5K_ProB"/>
    <property type="match status" value="1"/>
</dbReference>
<protein>
    <recommendedName>
        <fullName evidence="8">Glutamate 5-kinase</fullName>
        <ecNumber evidence="8">2.7.2.11</ecNumber>
    </recommendedName>
    <alternativeName>
        <fullName evidence="8">Gamma-glutamyl kinase</fullName>
        <shortName evidence="8">GK</shortName>
    </alternativeName>
</protein>
<dbReference type="PIRSF" id="PIRSF000729">
    <property type="entry name" value="GK"/>
    <property type="match status" value="1"/>
</dbReference>
<dbReference type="Proteomes" id="UP000595897">
    <property type="component" value="Chromosome"/>
</dbReference>
<dbReference type="NCBIfam" id="TIGR01027">
    <property type="entry name" value="proB"/>
    <property type="match status" value="1"/>
</dbReference>
<dbReference type="RefSeq" id="WP_271715798.1">
    <property type="nucleotide sequence ID" value="NZ_AP024169.1"/>
</dbReference>
<dbReference type="HAMAP" id="MF_00456">
    <property type="entry name" value="ProB"/>
    <property type="match status" value="1"/>
</dbReference>
<keyword evidence="3 8" id="KW-0641">Proline biosynthesis</keyword>
<feature type="binding site" evidence="8">
    <location>
        <position position="58"/>
    </location>
    <ligand>
        <name>substrate</name>
    </ligand>
</feature>
<dbReference type="PRINTS" id="PR00474">
    <property type="entry name" value="GLU5KINASE"/>
</dbReference>
<feature type="domain" description="Aspartate/glutamate/uridylate kinase" evidence="9">
    <location>
        <begin position="12"/>
        <end position="243"/>
    </location>
</feature>
<organism evidence="10 11">
    <name type="scientific">Anaeromicropila herbilytica</name>
    <dbReference type="NCBI Taxonomy" id="2785025"/>
    <lineage>
        <taxon>Bacteria</taxon>
        <taxon>Bacillati</taxon>
        <taxon>Bacillota</taxon>
        <taxon>Clostridia</taxon>
        <taxon>Lachnospirales</taxon>
        <taxon>Lachnospiraceae</taxon>
        <taxon>Anaeromicropila</taxon>
    </lineage>
</organism>
<dbReference type="PANTHER" id="PTHR43654:SF1">
    <property type="entry name" value="ISOPENTENYL PHOSPHATE KINASE"/>
    <property type="match status" value="1"/>
</dbReference>
<evidence type="ECO:0000256" key="1">
    <source>
        <dbReference type="ARBA" id="ARBA00022490"/>
    </source>
</evidence>
<dbReference type="AlphaFoldDB" id="A0A7R7ICC4"/>
<dbReference type="InterPro" id="IPR005715">
    <property type="entry name" value="Glu_5kinase/COase_Synthase"/>
</dbReference>
<name>A0A7R7ICC4_9FIRM</name>
<dbReference type="EC" id="2.7.2.11" evidence="8"/>
<evidence type="ECO:0000256" key="2">
    <source>
        <dbReference type="ARBA" id="ARBA00022605"/>
    </source>
</evidence>
<evidence type="ECO:0000256" key="3">
    <source>
        <dbReference type="ARBA" id="ARBA00022650"/>
    </source>
</evidence>
<comment type="pathway">
    <text evidence="8">Amino-acid biosynthesis; L-proline biosynthesis; L-glutamate 5-semialdehyde from L-glutamate: step 1/2.</text>
</comment>
<dbReference type="InterPro" id="IPR011529">
    <property type="entry name" value="Glu_5kinase"/>
</dbReference>
<feature type="binding site" evidence="8">
    <location>
        <begin position="177"/>
        <end position="178"/>
    </location>
    <ligand>
        <name>ATP</name>
        <dbReference type="ChEBI" id="CHEBI:30616"/>
    </ligand>
</feature>
<evidence type="ECO:0000256" key="6">
    <source>
        <dbReference type="ARBA" id="ARBA00022777"/>
    </source>
</evidence>
<dbReference type="PANTHER" id="PTHR43654">
    <property type="entry name" value="GLUTAMATE 5-KINASE"/>
    <property type="match status" value="1"/>
</dbReference>
<evidence type="ECO:0000313" key="11">
    <source>
        <dbReference type="Proteomes" id="UP000595897"/>
    </source>
</evidence>
<comment type="function">
    <text evidence="8">Catalyzes the transfer of a phosphate group to glutamate to form L-glutamate 5-phosphate.</text>
</comment>
<keyword evidence="2 8" id="KW-0028">Amino-acid biosynthesis</keyword>
<dbReference type="SUPFAM" id="SSF53633">
    <property type="entry name" value="Carbamate kinase-like"/>
    <property type="match status" value="1"/>
</dbReference>
<dbReference type="InterPro" id="IPR001057">
    <property type="entry name" value="Glu/AcGlu_kinase"/>
</dbReference>
<dbReference type="GO" id="GO:0005524">
    <property type="term" value="F:ATP binding"/>
    <property type="evidence" value="ECO:0007669"/>
    <property type="project" value="UniProtKB-KW"/>
</dbReference>
<feature type="binding site" evidence="8">
    <location>
        <position position="145"/>
    </location>
    <ligand>
        <name>substrate</name>
    </ligand>
</feature>
<feature type="binding site" evidence="8">
    <location>
        <position position="17"/>
    </location>
    <ligand>
        <name>ATP</name>
        <dbReference type="ChEBI" id="CHEBI:30616"/>
    </ligand>
</feature>
<dbReference type="InterPro" id="IPR036393">
    <property type="entry name" value="AceGlu_kinase-like_sf"/>
</dbReference>
<gene>
    <name evidence="8 10" type="primary">proB</name>
    <name evidence="10" type="ORF">bsdtb5_18830</name>
</gene>
<dbReference type="GO" id="GO:0055129">
    <property type="term" value="P:L-proline biosynthetic process"/>
    <property type="evidence" value="ECO:0007669"/>
    <property type="project" value="UniProtKB-UniRule"/>
</dbReference>
<evidence type="ECO:0000256" key="8">
    <source>
        <dbReference type="HAMAP-Rule" id="MF_00456"/>
    </source>
</evidence>
<dbReference type="PROSITE" id="PS00902">
    <property type="entry name" value="GLUTAMATE_5_KINASE"/>
    <property type="match status" value="1"/>
</dbReference>
<dbReference type="KEGG" id="ahb:bsdtb5_18830"/>
<evidence type="ECO:0000256" key="7">
    <source>
        <dbReference type="ARBA" id="ARBA00022840"/>
    </source>
</evidence>
<dbReference type="Pfam" id="PF00696">
    <property type="entry name" value="AA_kinase"/>
    <property type="match status" value="1"/>
</dbReference>